<name>D1YZ58_METPS</name>
<reference evidence="1 2" key="2">
    <citation type="journal article" date="2008" name="Int. J. Syst. Evol. Microbiol.">
        <title>Methanocella paludicola gen. nov., sp. nov., a methane-producing archaeon, the first isolate of the lineage 'Rice Cluster I', and proposal of the new archaeal order Methanocellales ord. nov.</title>
        <authorList>
            <person name="Sakai S."/>
            <person name="Imachi H."/>
            <person name="Hanada S."/>
            <person name="Ohashi A."/>
            <person name="Harada H."/>
            <person name="Kamagata Y."/>
        </authorList>
    </citation>
    <scope>NUCLEOTIDE SEQUENCE [LARGE SCALE GENOMIC DNA]</scope>
    <source>
        <strain evidence="2">DSM 17711 / JCM 13418 / NBRC 101707 / SANAE</strain>
    </source>
</reference>
<evidence type="ECO:0000313" key="1">
    <source>
        <dbReference type="EMBL" id="BAI61730.1"/>
    </source>
</evidence>
<reference evidence="1 2" key="1">
    <citation type="journal article" date="2007" name="Appl. Environ. Microbiol.">
        <title>Isolation of key methanogens for global methane emission from rice paddy fields: a novel isolate affiliated with the clone cluster rice cluster I.</title>
        <authorList>
            <person name="Sakai S."/>
            <person name="Imachi H."/>
            <person name="Sekiguchi Y."/>
            <person name="Ohashi A."/>
            <person name="Harada H."/>
            <person name="Kamagata Y."/>
        </authorList>
    </citation>
    <scope>NUCLEOTIDE SEQUENCE [LARGE SCALE GENOMIC DNA]</scope>
    <source>
        <strain evidence="2">DSM 17711 / JCM 13418 / NBRC 101707 / SANAE</strain>
    </source>
</reference>
<organism evidence="1 2">
    <name type="scientific">Methanocella paludicola (strain DSM 17711 / JCM 13418 / NBRC 101707 / SANAE)</name>
    <dbReference type="NCBI Taxonomy" id="304371"/>
    <lineage>
        <taxon>Archaea</taxon>
        <taxon>Methanobacteriati</taxon>
        <taxon>Methanobacteriota</taxon>
        <taxon>Stenosarchaea group</taxon>
        <taxon>Methanomicrobia</taxon>
        <taxon>Methanocellales</taxon>
        <taxon>Methanocellaceae</taxon>
        <taxon>Methanocella</taxon>
    </lineage>
</organism>
<protein>
    <submittedName>
        <fullName evidence="1">Uncharacterized protein</fullName>
    </submittedName>
</protein>
<dbReference type="AlphaFoldDB" id="D1YZ58"/>
<dbReference type="GeneID" id="8681569"/>
<dbReference type="InParanoid" id="D1YZ58"/>
<reference evidence="2" key="3">
    <citation type="journal article" date="2011" name="PLoS ONE">
        <title>Genome sequence of a mesophilic hydrogenotrophic methanogen Methanocella paludicola, the first cultivated representative of the order Methanocellales.</title>
        <authorList>
            <person name="Sakai S."/>
            <person name="Takaki Y."/>
            <person name="Shimamura S."/>
            <person name="Sekine M."/>
            <person name="Tajima T."/>
            <person name="Kosugi H."/>
            <person name="Ichikawa N."/>
            <person name="Tasumi E."/>
            <person name="Hiraki A.T."/>
            <person name="Shimizu A."/>
            <person name="Kato Y."/>
            <person name="Nishiko R."/>
            <person name="Mori K."/>
            <person name="Fujita N."/>
            <person name="Imachi H."/>
            <person name="Takai K."/>
        </authorList>
    </citation>
    <scope>NUCLEOTIDE SEQUENCE [LARGE SCALE GENOMIC DNA]</scope>
    <source>
        <strain evidence="2">DSM 17711 / JCM 13418 / NBRC 101707 / SANAE</strain>
    </source>
</reference>
<accession>D1YZ58</accession>
<keyword evidence="2" id="KW-1185">Reference proteome</keyword>
<dbReference type="RefSeq" id="WP_012900409.1">
    <property type="nucleotide sequence ID" value="NC_013665.1"/>
</dbReference>
<dbReference type="EMBL" id="AP011532">
    <property type="protein sequence ID" value="BAI61730.1"/>
    <property type="molecule type" value="Genomic_DNA"/>
</dbReference>
<proteinExistence type="predicted"/>
<dbReference type="OrthoDB" id="378504at2157"/>
<gene>
    <name evidence="1" type="ordered locus">MCP_1658</name>
</gene>
<evidence type="ECO:0000313" key="2">
    <source>
        <dbReference type="Proteomes" id="UP000001882"/>
    </source>
</evidence>
<sequence>MSVDVSSAAEAAHYAVRDLAAKLGIPASNITVAEKGEATWPDSSLGMPEPGMMYAQMLSEGFRVVLLVAGKMYEYHFGNGLVKMRSL</sequence>
<dbReference type="KEGG" id="mpd:MCP_1658"/>
<dbReference type="Proteomes" id="UP000001882">
    <property type="component" value="Chromosome"/>
</dbReference>